<dbReference type="Pfam" id="PF06476">
    <property type="entry name" value="DUF1090"/>
    <property type="match status" value="1"/>
</dbReference>
<evidence type="ECO:0000256" key="1">
    <source>
        <dbReference type="SAM" id="SignalP"/>
    </source>
</evidence>
<comment type="caution">
    <text evidence="2">The sequence shown here is derived from an EMBL/GenBank/DDBJ whole genome shotgun (WGS) entry which is preliminary data.</text>
</comment>
<evidence type="ECO:0000313" key="4">
    <source>
        <dbReference type="EMBL" id="MDH0687862.1"/>
    </source>
</evidence>
<evidence type="ECO:0000313" key="2">
    <source>
        <dbReference type="EMBL" id="MBA1305142.1"/>
    </source>
</evidence>
<proteinExistence type="predicted"/>
<protein>
    <submittedName>
        <fullName evidence="2">DUF1090 domain-containing protein</fullName>
    </submittedName>
</protein>
<evidence type="ECO:0000313" key="6">
    <source>
        <dbReference type="Proteomes" id="UP001138621"/>
    </source>
</evidence>
<dbReference type="Proteomes" id="UP001161139">
    <property type="component" value="Unassembled WGS sequence"/>
</dbReference>
<organism evidence="2 6">
    <name type="scientific">Stutzerimonas stutzeri</name>
    <name type="common">Pseudomonas stutzeri</name>
    <dbReference type="NCBI Taxonomy" id="316"/>
    <lineage>
        <taxon>Bacteria</taxon>
        <taxon>Pseudomonadati</taxon>
        <taxon>Pseudomonadota</taxon>
        <taxon>Gammaproteobacteria</taxon>
        <taxon>Pseudomonadales</taxon>
        <taxon>Pseudomonadaceae</taxon>
        <taxon>Stutzerimonas</taxon>
    </lineage>
</organism>
<reference evidence="2" key="1">
    <citation type="submission" date="2020-02" db="EMBL/GenBank/DDBJ databases">
        <title>Synteny-based analysis reveals conserved mechanism for high triclosan tolerance in Pseudomonas, as well as instances of horizontal transfer.</title>
        <authorList>
            <person name="Mcfarland A.G."/>
            <person name="Bertucci H.K."/>
            <person name="Litmann E."/>
            <person name="Shen J."/>
            <person name="Huttenhower C."/>
            <person name="Hartmann E.M."/>
        </authorList>
    </citation>
    <scope>NUCLEOTIDE SEQUENCE</scope>
    <source>
        <strain evidence="2">109A1</strain>
    </source>
</reference>
<dbReference type="EMBL" id="JAOCDG010000009">
    <property type="protein sequence ID" value="MDH0687862.1"/>
    <property type="molecule type" value="Genomic_DNA"/>
</dbReference>
<name>A0A0H3Z5Q5_STUST</name>
<evidence type="ECO:0000313" key="5">
    <source>
        <dbReference type="EMBL" id="MDH1236383.1"/>
    </source>
</evidence>
<dbReference type="AlphaFoldDB" id="A0A0H3Z5Q5"/>
<dbReference type="EMBL" id="JAODZE010000009">
    <property type="protein sequence ID" value="MDH0146708.1"/>
    <property type="molecule type" value="Genomic_DNA"/>
</dbReference>
<evidence type="ECO:0000313" key="3">
    <source>
        <dbReference type="EMBL" id="MDH0146708.1"/>
    </source>
</evidence>
<dbReference type="GeneID" id="66823220"/>
<gene>
    <name evidence="2" type="ORF">G7024_12075</name>
    <name evidence="5" type="ORF">N5C32_10060</name>
    <name evidence="4" type="ORF">N5D09_07175</name>
    <name evidence="3" type="ORF">N7335_09940</name>
</gene>
<dbReference type="EMBL" id="JAAMRD010000008">
    <property type="protein sequence ID" value="MBA1305142.1"/>
    <property type="molecule type" value="Genomic_DNA"/>
</dbReference>
<dbReference type="InterPro" id="IPR009468">
    <property type="entry name" value="DUF1090"/>
</dbReference>
<dbReference type="Proteomes" id="UP001138621">
    <property type="component" value="Unassembled WGS sequence"/>
</dbReference>
<keyword evidence="1" id="KW-0732">Signal</keyword>
<reference evidence="3" key="2">
    <citation type="submission" date="2022-09" db="EMBL/GenBank/DDBJ databases">
        <title>Intensive care unit water sources are persistently colonized with multi-drug resistant bacteria and are the site of extensive horizontal gene transfer of antibiotic resistance genes.</title>
        <authorList>
            <person name="Diorio-Toth L."/>
        </authorList>
    </citation>
    <scope>NUCLEOTIDE SEQUENCE</scope>
    <source>
        <strain evidence="4">GD03864</strain>
        <strain evidence="5">GD03947</strain>
        <strain evidence="3">GD04147</strain>
    </source>
</reference>
<feature type="signal peptide" evidence="1">
    <location>
        <begin position="1"/>
        <end position="22"/>
    </location>
</feature>
<feature type="chain" id="PRO_5015039954" evidence="1">
    <location>
        <begin position="23"/>
        <end position="126"/>
    </location>
</feature>
<dbReference type="EMBL" id="JAOCAE010000005">
    <property type="protein sequence ID" value="MDH1236383.1"/>
    <property type="molecule type" value="Genomic_DNA"/>
</dbReference>
<accession>A0A0H3Z5Q5</accession>
<dbReference type="RefSeq" id="WP_011914939.1">
    <property type="nucleotide sequence ID" value="NZ_AP024722.1"/>
</dbReference>
<sequence>MSLRHLPIALLTACAVVSPLLAAAPQADPQCHAQRQALREQLQQARLQGDKLQQTQLNAELQTLTKQCQGLVALHPRQVEYEHVNRQVERRETLLREALGTGNAQLIELRRDQLAKSREKLETLRR</sequence>
<dbReference type="Proteomes" id="UP001158500">
    <property type="component" value="Unassembled WGS sequence"/>
</dbReference>
<dbReference type="Proteomes" id="UP001158076">
    <property type="component" value="Unassembled WGS sequence"/>
</dbReference>